<dbReference type="EMBL" id="JBGBZA010000002">
    <property type="protein sequence ID" value="MEY9320456.1"/>
    <property type="molecule type" value="Genomic_DNA"/>
</dbReference>
<dbReference type="RefSeq" id="WP_253576851.1">
    <property type="nucleotide sequence ID" value="NZ_CP126026.1"/>
</dbReference>
<sequence>MAVANGPSKLNQPHGHLKIDGFINDEYLRLIRVVKAGTMQHVNARLSTIPLPTRAELESLLTEYLMAKVSVVEKVNMYLAYDLGIRDEGVLQKINNAATFGNIHTLILDNIIDNKGIGQKAELRNVYLAHIIFDFYVDDWLKISKTADQFQEFVQFELETYSALFDEELNHVGTSKTFSSKDLNTHKCSPFKAIAIQVLRAADRDDLKPKVFWLIDRASFALCTLDDILDWEQDFDRRRFTYPLQLAFDKLGISYKTGDHDKIKRKVFRTLCYGTLYHDIMKELTQTLEECMEVASGVSKGLAFWFHEYHGLTMDAWRDHVRFLVSAK</sequence>
<protein>
    <submittedName>
        <fullName evidence="1">Uncharacterized protein</fullName>
    </submittedName>
</protein>
<evidence type="ECO:0000313" key="1">
    <source>
        <dbReference type="EMBL" id="MEY9320456.1"/>
    </source>
</evidence>
<accession>A0ABV4FAG2</accession>
<gene>
    <name evidence="1" type="ORF">ABIF29_007255</name>
</gene>
<proteinExistence type="predicted"/>
<organism evidence="1 2">
    <name type="scientific">Bradyrhizobium elkanii</name>
    <dbReference type="NCBI Taxonomy" id="29448"/>
    <lineage>
        <taxon>Bacteria</taxon>
        <taxon>Pseudomonadati</taxon>
        <taxon>Pseudomonadota</taxon>
        <taxon>Alphaproteobacteria</taxon>
        <taxon>Hyphomicrobiales</taxon>
        <taxon>Nitrobacteraceae</taxon>
        <taxon>Bradyrhizobium</taxon>
    </lineage>
</organism>
<evidence type="ECO:0000313" key="2">
    <source>
        <dbReference type="Proteomes" id="UP001565471"/>
    </source>
</evidence>
<comment type="caution">
    <text evidence="1">The sequence shown here is derived from an EMBL/GenBank/DDBJ whole genome shotgun (WGS) entry which is preliminary data.</text>
</comment>
<name>A0ABV4FAG2_BRAEL</name>
<reference evidence="1 2" key="1">
    <citation type="submission" date="2024-07" db="EMBL/GenBank/DDBJ databases">
        <title>Genomic Encyclopedia of Type Strains, Phase V (KMG-V): Genome sequencing to study the core and pangenomes of soil and plant-associated prokaryotes.</title>
        <authorList>
            <person name="Whitman W."/>
        </authorList>
    </citation>
    <scope>NUCLEOTIDE SEQUENCE [LARGE SCALE GENOMIC DNA]</scope>
    <source>
        <strain evidence="1 2">USDA 415</strain>
    </source>
</reference>
<dbReference type="Proteomes" id="UP001565471">
    <property type="component" value="Unassembled WGS sequence"/>
</dbReference>
<keyword evidence="2" id="KW-1185">Reference proteome</keyword>